<proteinExistence type="inferred from homology"/>
<keyword evidence="3" id="KW-0133">Cell shape</keyword>
<feature type="region of interest" description="Disordered" evidence="6">
    <location>
        <begin position="286"/>
        <end position="333"/>
    </location>
</feature>
<protein>
    <recommendedName>
        <fullName evidence="2">Cell shape-determining protein MreC</fullName>
    </recommendedName>
    <alternativeName>
        <fullName evidence="4">Cell shape protein MreC</fullName>
    </alternativeName>
</protein>
<dbReference type="AlphaFoldDB" id="A0A9D1ANY8"/>
<evidence type="ECO:0000313" key="9">
    <source>
        <dbReference type="Proteomes" id="UP000824242"/>
    </source>
</evidence>
<evidence type="ECO:0000256" key="5">
    <source>
        <dbReference type="SAM" id="Coils"/>
    </source>
</evidence>
<sequence length="333" mass="35116">MNHNDLLHTRSFKILLTVCAAMLCLMLFTAGFGGEAPSNLLSFFSTPMQRVGTLVTTNAAVAARDASTSKEELMEENAQLRQQIAELQSQLVDYYDLKKENAQLYKYLDMKELNPDFQLVSASVIGRDPNRFYTFTIDRGTAAGVSVNDPVVTDEGVVGWVSSANSISAEVTTILSPDTRMGGFAETGGTDKVVGESGVISTDIKLADQGLIKLGYLTADTQAKAGDIVVTSGLGSIYPQNLKIGVIESIGHEEYDVSLYALVRPFVDVTEVRDVMVITSFLGQGEAMTGSDTSSGASSGTTSGDSASSQETASGASSETASSASSSSSEDTP</sequence>
<evidence type="ECO:0000256" key="3">
    <source>
        <dbReference type="ARBA" id="ARBA00022960"/>
    </source>
</evidence>
<dbReference type="Gene3D" id="2.40.10.340">
    <property type="entry name" value="Rod shape-determining protein MreC, domain 1"/>
    <property type="match status" value="1"/>
</dbReference>
<gene>
    <name evidence="8" type="ORF">IAB89_04860</name>
</gene>
<dbReference type="PANTHER" id="PTHR34138:SF1">
    <property type="entry name" value="CELL SHAPE-DETERMINING PROTEIN MREC"/>
    <property type="match status" value="1"/>
</dbReference>
<reference evidence="8" key="2">
    <citation type="journal article" date="2021" name="PeerJ">
        <title>Extensive microbial diversity within the chicken gut microbiome revealed by metagenomics and culture.</title>
        <authorList>
            <person name="Gilroy R."/>
            <person name="Ravi A."/>
            <person name="Getino M."/>
            <person name="Pursley I."/>
            <person name="Horton D.L."/>
            <person name="Alikhan N.F."/>
            <person name="Baker D."/>
            <person name="Gharbi K."/>
            <person name="Hall N."/>
            <person name="Watson M."/>
            <person name="Adriaenssens E.M."/>
            <person name="Foster-Nyarko E."/>
            <person name="Jarju S."/>
            <person name="Secka A."/>
            <person name="Antonio M."/>
            <person name="Oren A."/>
            <person name="Chaudhuri R.R."/>
            <person name="La Ragione R."/>
            <person name="Hildebrand F."/>
            <person name="Pallen M.J."/>
        </authorList>
    </citation>
    <scope>NUCLEOTIDE SEQUENCE</scope>
    <source>
        <strain evidence="8">ChiSxjej1B13-7958</strain>
    </source>
</reference>
<evidence type="ECO:0000259" key="7">
    <source>
        <dbReference type="Pfam" id="PF04085"/>
    </source>
</evidence>
<dbReference type="EMBL" id="DVGZ01000047">
    <property type="protein sequence ID" value="HIR46975.1"/>
    <property type="molecule type" value="Genomic_DNA"/>
</dbReference>
<dbReference type="GO" id="GO:0005886">
    <property type="term" value="C:plasma membrane"/>
    <property type="evidence" value="ECO:0007669"/>
    <property type="project" value="TreeGrafter"/>
</dbReference>
<evidence type="ECO:0000256" key="2">
    <source>
        <dbReference type="ARBA" id="ARBA00013855"/>
    </source>
</evidence>
<keyword evidence="5" id="KW-0175">Coiled coil</keyword>
<accession>A0A9D1ANY8</accession>
<dbReference type="Proteomes" id="UP000824242">
    <property type="component" value="Unassembled WGS sequence"/>
</dbReference>
<reference evidence="8" key="1">
    <citation type="submission" date="2020-10" db="EMBL/GenBank/DDBJ databases">
        <authorList>
            <person name="Gilroy R."/>
        </authorList>
    </citation>
    <scope>NUCLEOTIDE SEQUENCE</scope>
    <source>
        <strain evidence="8">ChiSxjej1B13-7958</strain>
    </source>
</reference>
<comment type="caution">
    <text evidence="8">The sequence shown here is derived from an EMBL/GenBank/DDBJ whole genome shotgun (WGS) entry which is preliminary data.</text>
</comment>
<dbReference type="InterPro" id="IPR042177">
    <property type="entry name" value="Cell/Rod_1"/>
</dbReference>
<feature type="coiled-coil region" evidence="5">
    <location>
        <begin position="63"/>
        <end position="97"/>
    </location>
</feature>
<dbReference type="InterPro" id="IPR042175">
    <property type="entry name" value="Cell/Rod_MreC_2"/>
</dbReference>
<feature type="compositionally biased region" description="Low complexity" evidence="6">
    <location>
        <begin position="289"/>
        <end position="333"/>
    </location>
</feature>
<dbReference type="InterPro" id="IPR007221">
    <property type="entry name" value="MreC"/>
</dbReference>
<evidence type="ECO:0000313" key="8">
    <source>
        <dbReference type="EMBL" id="HIR46975.1"/>
    </source>
</evidence>
<dbReference type="Pfam" id="PF04085">
    <property type="entry name" value="MreC"/>
    <property type="match status" value="1"/>
</dbReference>
<evidence type="ECO:0000256" key="4">
    <source>
        <dbReference type="ARBA" id="ARBA00032089"/>
    </source>
</evidence>
<dbReference type="Gene3D" id="2.40.10.350">
    <property type="entry name" value="Rod shape-determining protein MreC, domain 2"/>
    <property type="match status" value="1"/>
</dbReference>
<dbReference type="InterPro" id="IPR055342">
    <property type="entry name" value="MreC_beta-barrel_core"/>
</dbReference>
<dbReference type="GO" id="GO:0008360">
    <property type="term" value="P:regulation of cell shape"/>
    <property type="evidence" value="ECO:0007669"/>
    <property type="project" value="UniProtKB-KW"/>
</dbReference>
<comment type="similarity">
    <text evidence="1">Belongs to the MreC family.</text>
</comment>
<dbReference type="PANTHER" id="PTHR34138">
    <property type="entry name" value="CELL SHAPE-DETERMINING PROTEIN MREC"/>
    <property type="match status" value="1"/>
</dbReference>
<evidence type="ECO:0000256" key="6">
    <source>
        <dbReference type="SAM" id="MobiDB-lite"/>
    </source>
</evidence>
<feature type="domain" description="Rod shape-determining protein MreC beta-barrel core" evidence="7">
    <location>
        <begin position="124"/>
        <end position="278"/>
    </location>
</feature>
<evidence type="ECO:0000256" key="1">
    <source>
        <dbReference type="ARBA" id="ARBA00009369"/>
    </source>
</evidence>
<name>A0A9D1ANY8_9FIRM</name>
<organism evidence="8 9">
    <name type="scientific">Candidatus Caccousia avicola</name>
    <dbReference type="NCBI Taxonomy" id="2840721"/>
    <lineage>
        <taxon>Bacteria</taxon>
        <taxon>Bacillati</taxon>
        <taxon>Bacillota</taxon>
        <taxon>Clostridia</taxon>
        <taxon>Eubacteriales</taxon>
        <taxon>Oscillospiraceae</taxon>
        <taxon>Oscillospiraceae incertae sedis</taxon>
        <taxon>Candidatus Caccousia</taxon>
    </lineage>
</organism>